<dbReference type="AlphaFoldDB" id="A0A514BTX2"/>
<feature type="coiled-coil region" evidence="1">
    <location>
        <begin position="611"/>
        <end position="651"/>
    </location>
</feature>
<keyword evidence="4" id="KW-1185">Reference proteome</keyword>
<dbReference type="KEGG" id="lyj:FKV23_12690"/>
<sequence length="1087" mass="116244">MATGGQDFTIDMRMRADFDSARKAIRATSKDLEALADTAREATTDVAGGGTDANVQAQRAYVQASQATQAAIAEEIGLIGQLQDRLDRGASSWEDLADTEAMLDKAMAKGLVTAEEYDQALVKLDKTQGTLERSTAKQQKTLDGTVSRYDKAGAQLKQLAQDEVRLKQAVDSGRISREQYNRAMAGIAARRAGIQNINQQARAMRGLQLHTVQTQQSVAALLRQLSMGSWRGATTSLVSLGGRAGVVGALFSGMAAPIAAAGAAVAVFAVAAFKGYTELRALESALISTGNIAGVTAGHLSDMAREVGAVSGEFGKAQEAAVLLAKSGQASADTLQDMISAAVNLSELTGQSIEQTTHEVLRLAKAPVPGLIELNQRYHFLTVATLEQVQALVDQGREQDAVRLSMDLLARTSEQRAQQMRDNAGSIERAWSYVKREVLDVWQAMKDVGRTDIEAQMRGVERAIKTAEGRNAFGAFTAPGGLFGGLIIRANRDTILKSLNERRAALEQQKKALDDVAKAEADQQAVQERGIKAQQAITSAVKDSATQSEKYAAAVADLKRQFTELREASPDSGLLTDVIFGADGGISGGAFDQALKSIRERFKERSKRTTQTDAQKAEEAARRELDNLVRRADMLEQLEEGETQLSEAQRIRYEIENGAFKNASEATKALLEDYAQLVDGEQRRIDMAREYVQVQLEIARMQGRPVPPHLDEESKRLQKLAQDYENLGRAAEAAEVRRLQTMREASRELDQLHAEYQRIMGAIEIAQQRIQLNVQSGLITQAEAQRQIVALYGQELGALDQLIPRMEELARVTGNEQALANVQRMRLELDQMRNTTDLLSQTIANTFEGSLAGALESLATGTASLADAARQFFTNMAQGLARFAAEQLAAIARAKLMQLLARKSGAENVGEGAAQLTTAAGATALAGGVVANGATALGASAAALQSAATTLLIANSMSSAGGFADGGFTGYGGKYAPAGVVHRGEYVMPQETVRAYGLDAMRAIHAGRARFANAPAPRVAPRAPRFSFAEGGLVGGQPAAPQVNVSSVNLIDSAQLVGGYLEDPSSDVVFVNKIGRNAGAIRQLLGS</sequence>
<evidence type="ECO:0000313" key="3">
    <source>
        <dbReference type="EMBL" id="QDH70843.1"/>
    </source>
</evidence>
<feature type="coiled-coil region" evidence="1">
    <location>
        <begin position="496"/>
        <end position="523"/>
    </location>
</feature>
<dbReference type="Pfam" id="PF06791">
    <property type="entry name" value="TMP_2"/>
    <property type="match status" value="1"/>
</dbReference>
<protein>
    <recommendedName>
        <fullName evidence="2">Bacteriophage tail tape measure N-terminal domain-containing protein</fullName>
    </recommendedName>
</protein>
<dbReference type="OrthoDB" id="6058417at2"/>
<feature type="domain" description="Bacteriophage tail tape measure N-terminal" evidence="2">
    <location>
        <begin position="239"/>
        <end position="390"/>
    </location>
</feature>
<dbReference type="InterPro" id="IPR009628">
    <property type="entry name" value="Phage_tape_measure_N"/>
</dbReference>
<feature type="coiled-coil region" evidence="1">
    <location>
        <begin position="710"/>
        <end position="769"/>
    </location>
</feature>
<name>A0A514BTX2_9GAMM</name>
<evidence type="ECO:0000313" key="4">
    <source>
        <dbReference type="Proteomes" id="UP000317199"/>
    </source>
</evidence>
<evidence type="ECO:0000259" key="2">
    <source>
        <dbReference type="Pfam" id="PF06791"/>
    </source>
</evidence>
<keyword evidence="1" id="KW-0175">Coiled coil</keyword>
<accession>A0A514BTX2</accession>
<dbReference type="EMBL" id="CP041242">
    <property type="protein sequence ID" value="QDH70843.1"/>
    <property type="molecule type" value="Genomic_DNA"/>
</dbReference>
<reference evidence="3 4" key="1">
    <citation type="submission" date="2019-06" db="EMBL/GenBank/DDBJ databases">
        <title>Lysobacter alkalisoli sp. nov. isolated from saline-alkali soil.</title>
        <authorList>
            <person name="Sun J.-Q."/>
            <person name="Xu L."/>
        </authorList>
    </citation>
    <scope>NUCLEOTIDE SEQUENCE [LARGE SCALE GENOMIC DNA]</scope>
    <source>
        <strain evidence="3 4">SJ-36</strain>
    </source>
</reference>
<proteinExistence type="predicted"/>
<organism evidence="3 4">
    <name type="scientific">Marilutibacter alkalisoli</name>
    <dbReference type="NCBI Taxonomy" id="2591633"/>
    <lineage>
        <taxon>Bacteria</taxon>
        <taxon>Pseudomonadati</taxon>
        <taxon>Pseudomonadota</taxon>
        <taxon>Gammaproteobacteria</taxon>
        <taxon>Lysobacterales</taxon>
        <taxon>Lysobacteraceae</taxon>
        <taxon>Marilutibacter</taxon>
    </lineage>
</organism>
<dbReference type="Proteomes" id="UP000317199">
    <property type="component" value="Chromosome"/>
</dbReference>
<gene>
    <name evidence="3" type="ORF">FKV23_12690</name>
</gene>
<evidence type="ECO:0000256" key="1">
    <source>
        <dbReference type="SAM" id="Coils"/>
    </source>
</evidence>
<dbReference type="RefSeq" id="WP_141624175.1">
    <property type="nucleotide sequence ID" value="NZ_CP041242.1"/>
</dbReference>